<evidence type="ECO:0000313" key="2">
    <source>
        <dbReference type="Proteomes" id="UP000199223"/>
    </source>
</evidence>
<evidence type="ECO:0000313" key="1">
    <source>
        <dbReference type="EMBL" id="SEI89781.1"/>
    </source>
</evidence>
<dbReference type="AlphaFoldDB" id="A0A1H6UBU6"/>
<organism evidence="1 2">
    <name type="scientific">Deinococcus reticulitermitis</name>
    <dbReference type="NCBI Taxonomy" id="856736"/>
    <lineage>
        <taxon>Bacteria</taxon>
        <taxon>Thermotogati</taxon>
        <taxon>Deinococcota</taxon>
        <taxon>Deinococci</taxon>
        <taxon>Deinococcales</taxon>
        <taxon>Deinococcaceae</taxon>
        <taxon>Deinococcus</taxon>
    </lineage>
</organism>
<dbReference type="EMBL" id="FNZA01000002">
    <property type="protein sequence ID" value="SEI89781.1"/>
    <property type="molecule type" value="Genomic_DNA"/>
</dbReference>
<gene>
    <name evidence="1" type="ORF">SAMN04488058_102165</name>
</gene>
<reference evidence="2" key="1">
    <citation type="submission" date="2016-10" db="EMBL/GenBank/DDBJ databases">
        <authorList>
            <person name="Varghese N."/>
            <person name="Submissions S."/>
        </authorList>
    </citation>
    <scope>NUCLEOTIDE SEQUENCE [LARGE SCALE GENOMIC DNA]</scope>
    <source>
        <strain evidence="2">CGMCC 1.10218</strain>
    </source>
</reference>
<keyword evidence="2" id="KW-1185">Reference proteome</keyword>
<proteinExistence type="predicted"/>
<name>A0A1H6UBU6_9DEIO</name>
<dbReference type="STRING" id="856736.SAMN04488058_102165"/>
<sequence>MTPLTAPLGSFPEHDEFQEGETLVFVRFLPGPAREEALGVARRLWPQVVAAGSGVLREAEAFAWRQWGGLDLIPPDGRLLQVRSIDIEPLSGSAAYTLGLHAGVSLPRELPDHLEEVEFTVRRLFSLGEDEG</sequence>
<protein>
    <submittedName>
        <fullName evidence="1">Uncharacterized protein</fullName>
    </submittedName>
</protein>
<dbReference type="RefSeq" id="WP_092263413.1">
    <property type="nucleotide sequence ID" value="NZ_FNZA01000002.1"/>
</dbReference>
<accession>A0A1H6UBU6</accession>
<dbReference type="Proteomes" id="UP000199223">
    <property type="component" value="Unassembled WGS sequence"/>
</dbReference>